<keyword evidence="3" id="KW-1003">Cell membrane</keyword>
<evidence type="ECO:0000256" key="6">
    <source>
        <dbReference type="ARBA" id="ARBA00023136"/>
    </source>
</evidence>
<sequence length="60" mass="6435">MKLGARILKTGIAIILALFIASLLPNEAGLKAIAGVSAVVAMQPSVYRSLRLYQNKHLVM</sequence>
<comment type="subcellular location">
    <subcellularLocation>
        <location evidence="1">Cell membrane</location>
        <topology evidence="1">Multi-pass membrane protein</topology>
    </subcellularLocation>
</comment>
<proteinExistence type="inferred from homology"/>
<name>A0A380FI91_STAGA</name>
<evidence type="ECO:0000256" key="4">
    <source>
        <dbReference type="ARBA" id="ARBA00022692"/>
    </source>
</evidence>
<evidence type="ECO:0000313" key="9">
    <source>
        <dbReference type="Proteomes" id="UP000255277"/>
    </source>
</evidence>
<reference evidence="8 9" key="1">
    <citation type="submission" date="2018-06" db="EMBL/GenBank/DDBJ databases">
        <authorList>
            <consortium name="Pathogen Informatics"/>
            <person name="Doyle S."/>
        </authorList>
    </citation>
    <scope>NUCLEOTIDE SEQUENCE [LARGE SCALE GENOMIC DNA]</scope>
    <source>
        <strain evidence="8 9">NCTC12195</strain>
    </source>
</reference>
<evidence type="ECO:0000313" key="8">
    <source>
        <dbReference type="EMBL" id="SUM33922.1"/>
    </source>
</evidence>
<gene>
    <name evidence="8" type="ORF">NCTC12195_03430</name>
</gene>
<dbReference type="AlphaFoldDB" id="A0A380FI91"/>
<evidence type="ECO:0000256" key="2">
    <source>
        <dbReference type="ARBA" id="ARBA00006544"/>
    </source>
</evidence>
<evidence type="ECO:0000256" key="3">
    <source>
        <dbReference type="ARBA" id="ARBA00022475"/>
    </source>
</evidence>
<comment type="similarity">
    <text evidence="2">Belongs to the UPF0421 family.</text>
</comment>
<evidence type="ECO:0000256" key="1">
    <source>
        <dbReference type="ARBA" id="ARBA00004651"/>
    </source>
</evidence>
<keyword evidence="4 7" id="KW-0812">Transmembrane</keyword>
<dbReference type="GO" id="GO:0005886">
    <property type="term" value="C:plasma membrane"/>
    <property type="evidence" value="ECO:0007669"/>
    <property type="project" value="UniProtKB-SubCell"/>
</dbReference>
<evidence type="ECO:0000256" key="5">
    <source>
        <dbReference type="ARBA" id="ARBA00022989"/>
    </source>
</evidence>
<organism evidence="8 9">
    <name type="scientific">Staphylococcus gallinarum</name>
    <dbReference type="NCBI Taxonomy" id="1293"/>
    <lineage>
        <taxon>Bacteria</taxon>
        <taxon>Bacillati</taxon>
        <taxon>Bacillota</taxon>
        <taxon>Bacilli</taxon>
        <taxon>Bacillales</taxon>
        <taxon>Staphylococcaceae</taxon>
        <taxon>Staphylococcus</taxon>
    </lineage>
</organism>
<dbReference type="InterPro" id="IPR010343">
    <property type="entry name" value="ArAE_1"/>
</dbReference>
<keyword evidence="5 7" id="KW-1133">Transmembrane helix</keyword>
<dbReference type="EMBL" id="UHDK01000001">
    <property type="protein sequence ID" value="SUM33922.1"/>
    <property type="molecule type" value="Genomic_DNA"/>
</dbReference>
<dbReference type="Pfam" id="PF06081">
    <property type="entry name" value="ArAE_1"/>
    <property type="match status" value="1"/>
</dbReference>
<protein>
    <submittedName>
        <fullName evidence="8">Lipoprotein</fullName>
    </submittedName>
</protein>
<keyword evidence="8" id="KW-0449">Lipoprotein</keyword>
<feature type="transmembrane region" description="Helical" evidence="7">
    <location>
        <begin position="7"/>
        <end position="24"/>
    </location>
</feature>
<accession>A0A380FI91</accession>
<evidence type="ECO:0000256" key="7">
    <source>
        <dbReference type="SAM" id="Phobius"/>
    </source>
</evidence>
<keyword evidence="6 7" id="KW-0472">Membrane</keyword>
<dbReference type="Proteomes" id="UP000255277">
    <property type="component" value="Unassembled WGS sequence"/>
</dbReference>